<name>A0A8C7DLJ4_ONCKI</name>
<reference evidence="1" key="2">
    <citation type="submission" date="2025-09" db="UniProtKB">
        <authorList>
            <consortium name="Ensembl"/>
        </authorList>
    </citation>
    <scope>IDENTIFICATION</scope>
</reference>
<dbReference type="Proteomes" id="UP000694557">
    <property type="component" value="Unassembled WGS sequence"/>
</dbReference>
<reference evidence="1" key="1">
    <citation type="submission" date="2025-08" db="UniProtKB">
        <authorList>
            <consortium name="Ensembl"/>
        </authorList>
    </citation>
    <scope>IDENTIFICATION</scope>
</reference>
<dbReference type="InterPro" id="IPR046807">
    <property type="entry name" value="Tra1_central"/>
</dbReference>
<dbReference type="AlphaFoldDB" id="A0A8C7DLJ4"/>
<sequence length="454" mass="51316">MTRVSIPIICLFLYYNCTSQHRSGIPSLCNFNWPNVTVTSSPQYSTFLEHIIPRFLTFLQDREVQFLQEKTTQQLRMLVLEIIHLIPTDEHLFFFASHIVCFQIAGEENLLICFRIIIEPHKHSGINCLLSSSIQIHHFLDFVKQIYKELPTVVARYFENPQVIAENIVPSPEMVGMITSVLALPLSFPDHLSVSVPPAHHHPPGSLSVKVLAKLPIIVVLMYQMYKLNIHNMVSEIVPFIMNTMMLQVSPLARQCKLYNREMYADFTPAWTKTLSFWPASSASTRYIYPCCAFYSQQMVKGMLQLLTSCPSETAHLHKELLIAAHRCQTHPHQRPAQLSPPHSLIDLNIPLLSPHRPLAYSTLADDVCQNLPLTDLCLASDQENDNARDILIRRLFLEVLVLKFHTIASYQLATMFKKCKPQSEMGVACAVSDGACEAVSDGACEAVSDVACV</sequence>
<dbReference type="Pfam" id="PF20175">
    <property type="entry name" value="Tra1_central"/>
    <property type="match status" value="1"/>
</dbReference>
<dbReference type="GeneTree" id="ENSGT00390000017961"/>
<evidence type="ECO:0000313" key="2">
    <source>
        <dbReference type="Proteomes" id="UP000694557"/>
    </source>
</evidence>
<keyword evidence="2" id="KW-1185">Reference proteome</keyword>
<dbReference type="Ensembl" id="ENSOKIT00005016296.1">
    <property type="protein sequence ID" value="ENSOKIP00005015326.1"/>
    <property type="gene ID" value="ENSOKIG00005006818.1"/>
</dbReference>
<evidence type="ECO:0000313" key="1">
    <source>
        <dbReference type="Ensembl" id="ENSOKIP00005015326.1"/>
    </source>
</evidence>
<proteinExistence type="predicted"/>
<organism evidence="1 2">
    <name type="scientific">Oncorhynchus kisutch</name>
    <name type="common">Coho salmon</name>
    <name type="synonym">Salmo kisutch</name>
    <dbReference type="NCBI Taxonomy" id="8019"/>
    <lineage>
        <taxon>Eukaryota</taxon>
        <taxon>Metazoa</taxon>
        <taxon>Chordata</taxon>
        <taxon>Craniata</taxon>
        <taxon>Vertebrata</taxon>
        <taxon>Euteleostomi</taxon>
        <taxon>Actinopterygii</taxon>
        <taxon>Neopterygii</taxon>
        <taxon>Teleostei</taxon>
        <taxon>Protacanthopterygii</taxon>
        <taxon>Salmoniformes</taxon>
        <taxon>Salmonidae</taxon>
        <taxon>Salmoninae</taxon>
        <taxon>Oncorhynchus</taxon>
    </lineage>
</organism>
<accession>A0A8C7DLJ4</accession>
<protein>
    <submittedName>
        <fullName evidence="1">Uncharacterized protein</fullName>
    </submittedName>
</protein>